<accession>A0A1F5G2D2</accession>
<dbReference type="EMBL" id="MFAV01000036">
    <property type="protein sequence ID" value="OGD86042.1"/>
    <property type="molecule type" value="Genomic_DNA"/>
</dbReference>
<dbReference type="AlphaFoldDB" id="A0A1F5G2D2"/>
<protein>
    <submittedName>
        <fullName evidence="1">Uncharacterized protein</fullName>
    </submittedName>
</protein>
<proteinExistence type="predicted"/>
<comment type="caution">
    <text evidence="1">The sequence shown here is derived from an EMBL/GenBank/DDBJ whole genome shotgun (WGS) entry which is preliminary data.</text>
</comment>
<evidence type="ECO:0000313" key="2">
    <source>
        <dbReference type="Proteomes" id="UP000176628"/>
    </source>
</evidence>
<name>A0A1F5G2D2_9BACT</name>
<reference evidence="1 2" key="1">
    <citation type="journal article" date="2016" name="Nat. Commun.">
        <title>Thousands of microbial genomes shed light on interconnected biogeochemical processes in an aquifer system.</title>
        <authorList>
            <person name="Anantharaman K."/>
            <person name="Brown C.T."/>
            <person name="Hug L.A."/>
            <person name="Sharon I."/>
            <person name="Castelle C.J."/>
            <person name="Probst A.J."/>
            <person name="Thomas B.C."/>
            <person name="Singh A."/>
            <person name="Wilkins M.J."/>
            <person name="Karaoz U."/>
            <person name="Brodie E.L."/>
            <person name="Williams K.H."/>
            <person name="Hubbard S.S."/>
            <person name="Banfield J.F."/>
        </authorList>
    </citation>
    <scope>NUCLEOTIDE SEQUENCE [LARGE SCALE GENOMIC DNA]</scope>
</reference>
<gene>
    <name evidence="1" type="ORF">A2Z23_01155</name>
</gene>
<evidence type="ECO:0000313" key="1">
    <source>
        <dbReference type="EMBL" id="OGD86042.1"/>
    </source>
</evidence>
<organism evidence="1 2">
    <name type="scientific">Candidatus Curtissbacteria bacterium RBG_16_39_7</name>
    <dbReference type="NCBI Taxonomy" id="1797707"/>
    <lineage>
        <taxon>Bacteria</taxon>
        <taxon>Candidatus Curtissiibacteriota</taxon>
    </lineage>
</organism>
<dbReference type="Proteomes" id="UP000176628">
    <property type="component" value="Unassembled WGS sequence"/>
</dbReference>
<sequence length="116" mass="13445">MSPEKSQLSQGEKEYVRRLKNEIRDLIEVTQPGPDSTAWNKTIEILQLELVDWEKNYAPNTPILHEFFDIRQTIWTGGSLRLHNRNQEFLEKHGSQLITKLKPAIGLIIDIVGRPN</sequence>